<dbReference type="SUPFAM" id="SSF51126">
    <property type="entry name" value="Pectin lyase-like"/>
    <property type="match status" value="1"/>
</dbReference>
<dbReference type="InterPro" id="IPR043990">
    <property type="entry name" value="AC_1"/>
</dbReference>
<dbReference type="GO" id="GO:0019867">
    <property type="term" value="C:outer membrane"/>
    <property type="evidence" value="ECO:0007669"/>
    <property type="project" value="InterPro"/>
</dbReference>
<dbReference type="PANTHER" id="PTHR35037">
    <property type="entry name" value="C-TERMINAL REGION OF AIDA-LIKE PROTEIN"/>
    <property type="match status" value="1"/>
</dbReference>
<dbReference type="PANTHER" id="PTHR35037:SF3">
    <property type="entry name" value="C-TERMINAL REGION OF AIDA-LIKE PROTEIN"/>
    <property type="match status" value="1"/>
</dbReference>
<dbReference type="InterPro" id="IPR030895">
    <property type="entry name" value="T5SS_PEPC_rpt"/>
</dbReference>
<dbReference type="InterPro" id="IPR036709">
    <property type="entry name" value="Autotransporte_beta_dom_sf"/>
</dbReference>
<dbReference type="OrthoDB" id="6053567at2"/>
<evidence type="ECO:0000313" key="2">
    <source>
        <dbReference type="Proteomes" id="UP000321062"/>
    </source>
</evidence>
<evidence type="ECO:0000313" key="1">
    <source>
        <dbReference type="EMBL" id="QEE21853.1"/>
    </source>
</evidence>
<dbReference type="SMART" id="SM00869">
    <property type="entry name" value="Autotransporter"/>
    <property type="match status" value="1"/>
</dbReference>
<dbReference type="InterPro" id="IPR011050">
    <property type="entry name" value="Pectin_lyase_fold/virulence"/>
</dbReference>
<dbReference type="Gene3D" id="2.160.20.20">
    <property type="match status" value="1"/>
</dbReference>
<dbReference type="KEGG" id="yti:FNA67_17405"/>
<dbReference type="AlphaFoldDB" id="A0A5B9DRS7"/>
<keyword evidence="2" id="KW-1185">Reference proteome</keyword>
<dbReference type="RefSeq" id="WP_147657254.1">
    <property type="nucleotide sequence ID" value="NZ_BMFM01000002.1"/>
</dbReference>
<protein>
    <submittedName>
        <fullName evidence="1">Autotransporter outer membrane beta-barrel domain-containing protein</fullName>
    </submittedName>
</protein>
<dbReference type="SUPFAM" id="SSF103515">
    <property type="entry name" value="Autotransporter"/>
    <property type="match status" value="1"/>
</dbReference>
<dbReference type="Proteomes" id="UP000321062">
    <property type="component" value="Chromosome"/>
</dbReference>
<organism evidence="1 2">
    <name type="scientific">Paradevosia tibetensis</name>
    <dbReference type="NCBI Taxonomy" id="1447062"/>
    <lineage>
        <taxon>Bacteria</taxon>
        <taxon>Pseudomonadati</taxon>
        <taxon>Pseudomonadota</taxon>
        <taxon>Alphaproteobacteria</taxon>
        <taxon>Hyphomicrobiales</taxon>
        <taxon>Devosiaceae</taxon>
        <taxon>Paradevosia</taxon>
    </lineage>
</organism>
<dbReference type="Gene3D" id="2.40.128.130">
    <property type="entry name" value="Autotransporter beta-domain"/>
    <property type="match status" value="1"/>
</dbReference>
<dbReference type="Pfam" id="PF18883">
    <property type="entry name" value="AC_1"/>
    <property type="match status" value="1"/>
</dbReference>
<dbReference type="EMBL" id="CP041690">
    <property type="protein sequence ID" value="QEE21853.1"/>
    <property type="molecule type" value="Genomic_DNA"/>
</dbReference>
<gene>
    <name evidence="1" type="ORF">FNA67_17405</name>
</gene>
<name>A0A5B9DRS7_9HYPH</name>
<dbReference type="NCBIfam" id="TIGR01414">
    <property type="entry name" value="autotrans_barl"/>
    <property type="match status" value="1"/>
</dbReference>
<dbReference type="InterPro" id="IPR006315">
    <property type="entry name" value="OM_autotransptr_brl_dom"/>
</dbReference>
<dbReference type="InterPro" id="IPR012332">
    <property type="entry name" value="Autotransporter_pectin_lyase_C"/>
</dbReference>
<dbReference type="PROSITE" id="PS51208">
    <property type="entry name" value="AUTOTRANSPORTER"/>
    <property type="match status" value="1"/>
</dbReference>
<proteinExistence type="predicted"/>
<dbReference type="NCBIfam" id="TIGR04393">
    <property type="entry name" value="rpt_T5SS_PEPC"/>
    <property type="match status" value="1"/>
</dbReference>
<dbReference type="InterPro" id="IPR005546">
    <property type="entry name" value="Autotransporte_beta"/>
</dbReference>
<dbReference type="Pfam" id="PF03797">
    <property type="entry name" value="Autotransporter"/>
    <property type="match status" value="1"/>
</dbReference>
<dbReference type="CDD" id="cd01344">
    <property type="entry name" value="PL2_Passenger_AT"/>
    <property type="match status" value="1"/>
</dbReference>
<accession>A0A5B9DRS7</accession>
<sequence>MTIFANARSGRQGDHSRRYRDASISTLARTLAATSTAMIVLATGGQAVAQTWNGSADNDWTNGANWSSGGAPSGAAGVTINLTSPIVLGVNGAASGFTNGLILNGNLTVQSGSTLNSAGAGLLASPSTRTATMSVTGEGSQWIVNGTLAVGSAGIGTLNISDGALVKALNGVRVGSQATSRGILNITNGTLETTGLEKGTGAARVNFDNAILRAAASDPAFVDTLTASELVIAAGGLTVDTNGFAIGAPGFSGTGSLTTTGTGTLTLNDVSTYTGDTIVGSGSTLALSGAGAIASSRLVADGTFDVSGMAAAGITISRLEGLGTVVLGGKTLTVSQIAPGGNAIGTLTLDGDYAGTGATLNIQSTLAGDGATSDLLIITGNYSGNTNVAVTKSGGTSAMTVNGIKVVDIGGSSLGTFTLLGDVVVNGEQAVAAGAYLYGLYQGTPGSADGDWYLRTLSDPSDPDTPLVQPAAPVVEAYVAAALQSLNTMESMQQRLGGRWWVDKSNDGGGLWGRVEGEHTVDVPGASTTGAGYTVDTIRLQVGLDAVARQWDGGKLIGSGNLQLGGISASIGSTSGSGTVSGAAVGLGGGVTWLADSGLYLDAQGKLNWFDTSLYSTTLGRSIVSGNDGFGYAFGLEAGQRFAIDDTWSVGPQAQLSYSHVSFTDFLDPFGNTVSLDRSDSLVGRLGLSADYKSDWQNTAGRAGSTHLYGLANVTYEFLDGTATLIGGDSVASKSDPLWGSVGIGGSLNWLDDKLSLFGEANVTSSLNNFGESYGLGVTTGLTGKF</sequence>
<dbReference type="InterPro" id="IPR051551">
    <property type="entry name" value="Autotransporter_adhesion"/>
</dbReference>
<reference evidence="1 2" key="1">
    <citation type="journal article" date="2015" name="Int. J. Syst. Evol. Microbiol.">
        <title>Youhaiella tibetensis gen. nov., sp. nov., isolated from subsurface sediment.</title>
        <authorList>
            <person name="Wang Y.X."/>
            <person name="Huang F.Q."/>
            <person name="Nogi Y."/>
            <person name="Pang S.J."/>
            <person name="Wang P.K."/>
            <person name="Lv J."/>
        </authorList>
    </citation>
    <scope>NUCLEOTIDE SEQUENCE [LARGE SCALE GENOMIC DNA]</scope>
    <source>
        <strain evidence="2">fig4</strain>
    </source>
</reference>